<organism evidence="15">
    <name type="scientific">uncultured Atribacterota bacterium</name>
    <dbReference type="NCBI Taxonomy" id="263865"/>
    <lineage>
        <taxon>Bacteria</taxon>
        <taxon>Pseudomonadati</taxon>
        <taxon>Atribacterota</taxon>
        <taxon>environmental samples</taxon>
    </lineage>
</organism>
<dbReference type="InterPro" id="IPR001412">
    <property type="entry name" value="aa-tRNA-synth_I_CS"/>
</dbReference>
<keyword evidence="4 11" id="KW-0963">Cytoplasm</keyword>
<dbReference type="GO" id="GO:0004814">
    <property type="term" value="F:arginine-tRNA ligase activity"/>
    <property type="evidence" value="ECO:0007669"/>
    <property type="project" value="UniProtKB-UniRule"/>
</dbReference>
<dbReference type="InterPro" id="IPR001278">
    <property type="entry name" value="Arg-tRNA-ligase"/>
</dbReference>
<dbReference type="Pfam" id="PF00750">
    <property type="entry name" value="tRNA-synt_1d"/>
    <property type="match status" value="1"/>
</dbReference>
<gene>
    <name evidence="11" type="primary">argS</name>
</gene>
<dbReference type="InterPro" id="IPR009080">
    <property type="entry name" value="tRNAsynth_Ia_anticodon-bd"/>
</dbReference>
<dbReference type="SUPFAM" id="SSF52374">
    <property type="entry name" value="Nucleotidylyl transferase"/>
    <property type="match status" value="1"/>
</dbReference>
<comment type="catalytic activity">
    <reaction evidence="10 11">
        <text>tRNA(Arg) + L-arginine + ATP = L-arginyl-tRNA(Arg) + AMP + diphosphate</text>
        <dbReference type="Rhea" id="RHEA:20301"/>
        <dbReference type="Rhea" id="RHEA-COMP:9658"/>
        <dbReference type="Rhea" id="RHEA-COMP:9673"/>
        <dbReference type="ChEBI" id="CHEBI:30616"/>
        <dbReference type="ChEBI" id="CHEBI:32682"/>
        <dbReference type="ChEBI" id="CHEBI:33019"/>
        <dbReference type="ChEBI" id="CHEBI:78442"/>
        <dbReference type="ChEBI" id="CHEBI:78513"/>
        <dbReference type="ChEBI" id="CHEBI:456215"/>
        <dbReference type="EC" id="6.1.1.19"/>
    </reaction>
</comment>
<sequence>MLNKTNNDLQQLIRDSILKYLKNKEIDFVSIPVIMLTTPKNPAHGHLSTNIALQLSAIISDAPSNIAQFIVQEIEKKKPGIFDKIEVASPGFINFYFKNDVLYNILPEIITKKSQFGHSNIGQGEKVLVEFVSVNPTGPLHIGHGKCAVVGDSLSKILKAAGYEVSTEYYINDHGKQIDILGESVLVRYRQLLGEDIEFPANGYQGNYIVDLAKEIMNEYQEQFKGKNDQDTIHFFKDYAQQRILKDIKEDLFSFGVQFDNWFSEQSLYTENKVHPVIERLKKEGFVYLNKGALWFKSTDFGDEKDRVVIRKDGEATYFASDIAYHDDKYKRGFNILIDIWGADHHGYINRMKAAIQALGYAKDSFQVLLVQFVTLLQGGKAVGMSTRGGQFITLKDLLKEVGKDVARYFFLMYSHDSHTEFDLDIAKSQSMDNPVFYIQYAYARICSIIEKGRSKNIILIDQKKEQIDLKLLDKKEELELIKKMAYFKEVIERSALQRKPYLIASYLYELASLFHKYYTEYKVISEDRELSEARLYLIYAVKIVLENALTLLGIQAPEKM</sequence>
<dbReference type="AlphaFoldDB" id="G3BMI3"/>
<dbReference type="InterPro" id="IPR036695">
    <property type="entry name" value="Arg-tRNA-synth_N_sf"/>
</dbReference>
<dbReference type="InterPro" id="IPR035684">
    <property type="entry name" value="ArgRS_core"/>
</dbReference>
<comment type="subcellular location">
    <subcellularLocation>
        <location evidence="1 11">Cytoplasm</location>
    </subcellularLocation>
</comment>
<evidence type="ECO:0000256" key="6">
    <source>
        <dbReference type="ARBA" id="ARBA00022741"/>
    </source>
</evidence>
<dbReference type="CDD" id="cd00671">
    <property type="entry name" value="ArgRS_core"/>
    <property type="match status" value="1"/>
</dbReference>
<dbReference type="NCBIfam" id="TIGR00456">
    <property type="entry name" value="argS"/>
    <property type="match status" value="1"/>
</dbReference>
<evidence type="ECO:0000256" key="9">
    <source>
        <dbReference type="ARBA" id="ARBA00023146"/>
    </source>
</evidence>
<dbReference type="Gene3D" id="1.10.730.10">
    <property type="entry name" value="Isoleucyl-tRNA Synthetase, Domain 1"/>
    <property type="match status" value="1"/>
</dbReference>
<evidence type="ECO:0000256" key="7">
    <source>
        <dbReference type="ARBA" id="ARBA00022840"/>
    </source>
</evidence>
<dbReference type="FunFam" id="1.10.730.10:FF:000008">
    <property type="entry name" value="Arginine--tRNA ligase"/>
    <property type="match status" value="1"/>
</dbReference>
<evidence type="ECO:0000256" key="12">
    <source>
        <dbReference type="RuleBase" id="RU363038"/>
    </source>
</evidence>
<dbReference type="Gene3D" id="3.30.1360.70">
    <property type="entry name" value="Arginyl tRNA synthetase N-terminal domain"/>
    <property type="match status" value="1"/>
</dbReference>
<dbReference type="InterPro" id="IPR008909">
    <property type="entry name" value="DALR_anticod-bd"/>
</dbReference>
<dbReference type="PRINTS" id="PR01038">
    <property type="entry name" value="TRNASYNTHARG"/>
</dbReference>
<dbReference type="SUPFAM" id="SSF47323">
    <property type="entry name" value="Anticodon-binding domain of a subclass of class I aminoacyl-tRNA synthetases"/>
    <property type="match status" value="1"/>
</dbReference>
<keyword evidence="6 11" id="KW-0547">Nucleotide-binding</keyword>
<keyword evidence="5 11" id="KW-0436">Ligase</keyword>
<dbReference type="GO" id="GO:0005524">
    <property type="term" value="F:ATP binding"/>
    <property type="evidence" value="ECO:0007669"/>
    <property type="project" value="UniProtKB-UniRule"/>
</dbReference>
<comment type="subunit">
    <text evidence="3 11">Monomer.</text>
</comment>
<evidence type="ECO:0000256" key="11">
    <source>
        <dbReference type="HAMAP-Rule" id="MF_00123"/>
    </source>
</evidence>
<keyword evidence="8 11" id="KW-0648">Protein biosynthesis</keyword>
<accession>G3BMI3</accession>
<evidence type="ECO:0000256" key="10">
    <source>
        <dbReference type="ARBA" id="ARBA00049339"/>
    </source>
</evidence>
<name>G3BMI3_9BACT</name>
<evidence type="ECO:0000256" key="8">
    <source>
        <dbReference type="ARBA" id="ARBA00022917"/>
    </source>
</evidence>
<evidence type="ECO:0000256" key="5">
    <source>
        <dbReference type="ARBA" id="ARBA00022598"/>
    </source>
</evidence>
<evidence type="ECO:0000256" key="2">
    <source>
        <dbReference type="ARBA" id="ARBA00005594"/>
    </source>
</evidence>
<dbReference type="EMBL" id="GU180080">
    <property type="protein sequence ID" value="ADM94975.1"/>
    <property type="molecule type" value="Genomic_DNA"/>
</dbReference>
<dbReference type="SMART" id="SM00836">
    <property type="entry name" value="DALR_1"/>
    <property type="match status" value="1"/>
</dbReference>
<dbReference type="FunFam" id="3.40.50.620:FF:000062">
    <property type="entry name" value="Arginine--tRNA ligase"/>
    <property type="match status" value="1"/>
</dbReference>
<dbReference type="Pfam" id="PF05746">
    <property type="entry name" value="DALR_1"/>
    <property type="match status" value="1"/>
</dbReference>
<evidence type="ECO:0000256" key="3">
    <source>
        <dbReference type="ARBA" id="ARBA00011245"/>
    </source>
</evidence>
<keyword evidence="9 11" id="KW-0030">Aminoacyl-tRNA synthetase</keyword>
<dbReference type="GO" id="GO:0005737">
    <property type="term" value="C:cytoplasm"/>
    <property type="evidence" value="ECO:0007669"/>
    <property type="project" value="UniProtKB-SubCell"/>
</dbReference>
<comment type="similarity">
    <text evidence="2 11 12">Belongs to the class-I aminoacyl-tRNA synthetase family.</text>
</comment>
<feature type="short sequence motif" description="'HIGH' region" evidence="11">
    <location>
        <begin position="134"/>
        <end position="144"/>
    </location>
</feature>
<dbReference type="SUPFAM" id="SSF55190">
    <property type="entry name" value="Arginyl-tRNA synthetase (ArgRS), N-terminal 'additional' domain"/>
    <property type="match status" value="1"/>
</dbReference>
<reference evidence="15" key="1">
    <citation type="submission" date="2009-11" db="EMBL/GenBank/DDBJ databases">
        <title>Microbial diversity profiles of fluids from low-temperature petroleum reservoirs with and without exogenous water perturbation.</title>
        <authorList>
            <person name="Pham V.D."/>
            <person name="Hnatow L.L."/>
            <person name="Zhang S."/>
            <person name="Fallon R.D."/>
            <person name="DeLong E.F."/>
            <person name="Keeler S.J."/>
        </authorList>
    </citation>
    <scope>NUCLEOTIDE SEQUENCE</scope>
</reference>
<evidence type="ECO:0000256" key="1">
    <source>
        <dbReference type="ARBA" id="ARBA00004496"/>
    </source>
</evidence>
<dbReference type="SMART" id="SM01016">
    <property type="entry name" value="Arg_tRNA_synt_N"/>
    <property type="match status" value="1"/>
</dbReference>
<feature type="domain" description="DALR anticodon binding" evidence="13">
    <location>
        <begin position="439"/>
        <end position="561"/>
    </location>
</feature>
<evidence type="ECO:0000256" key="4">
    <source>
        <dbReference type="ARBA" id="ARBA00022490"/>
    </source>
</evidence>
<dbReference type="PANTHER" id="PTHR11956">
    <property type="entry name" value="ARGINYL-TRNA SYNTHETASE"/>
    <property type="match status" value="1"/>
</dbReference>
<evidence type="ECO:0000259" key="13">
    <source>
        <dbReference type="SMART" id="SM00836"/>
    </source>
</evidence>
<dbReference type="HAMAP" id="MF_00123">
    <property type="entry name" value="Arg_tRNA_synth"/>
    <property type="match status" value="1"/>
</dbReference>
<dbReference type="EC" id="6.1.1.19" evidence="11"/>
<dbReference type="Pfam" id="PF03485">
    <property type="entry name" value="Arg_tRNA_synt_N"/>
    <property type="match status" value="1"/>
</dbReference>
<evidence type="ECO:0000259" key="14">
    <source>
        <dbReference type="SMART" id="SM01016"/>
    </source>
</evidence>
<proteinExistence type="inferred from homology"/>
<dbReference type="GO" id="GO:0006420">
    <property type="term" value="P:arginyl-tRNA aminoacylation"/>
    <property type="evidence" value="ECO:0007669"/>
    <property type="project" value="UniProtKB-UniRule"/>
</dbReference>
<dbReference type="InterPro" id="IPR014729">
    <property type="entry name" value="Rossmann-like_a/b/a_fold"/>
</dbReference>
<evidence type="ECO:0000313" key="15">
    <source>
        <dbReference type="EMBL" id="ADM94975.1"/>
    </source>
</evidence>
<protein>
    <recommendedName>
        <fullName evidence="11">Arginine--tRNA ligase</fullName>
        <ecNumber evidence="11">6.1.1.19</ecNumber>
    </recommendedName>
    <alternativeName>
        <fullName evidence="11">Arginyl-tRNA synthetase</fullName>
        <shortName evidence="11">ArgRS</shortName>
    </alternativeName>
</protein>
<dbReference type="Gene3D" id="3.40.50.620">
    <property type="entry name" value="HUPs"/>
    <property type="match status" value="1"/>
</dbReference>
<dbReference type="InterPro" id="IPR005148">
    <property type="entry name" value="Arg-tRNA-synth_N"/>
</dbReference>
<dbReference type="PROSITE" id="PS00178">
    <property type="entry name" value="AA_TRNA_LIGASE_I"/>
    <property type="match status" value="1"/>
</dbReference>
<feature type="domain" description="Arginyl tRNA synthetase N-terminal" evidence="14">
    <location>
        <begin position="7"/>
        <end position="97"/>
    </location>
</feature>
<keyword evidence="7 11" id="KW-0067">ATP-binding</keyword>
<dbReference type="PANTHER" id="PTHR11956:SF5">
    <property type="entry name" value="ARGININE--TRNA LIGASE, CYTOPLASMIC"/>
    <property type="match status" value="1"/>
</dbReference>